<comment type="subcellular location">
    <subcellularLocation>
        <location evidence="1">Cell projection</location>
        <location evidence="1">Cilium</location>
    </subcellularLocation>
    <subcellularLocation>
        <location evidence="2">Cytoplasm</location>
        <location evidence="2">Cytoskeleton</location>
    </subcellularLocation>
</comment>
<keyword evidence="5" id="KW-0206">Cytoskeleton</keyword>
<protein>
    <recommendedName>
        <fullName evidence="7">EFHB C-terminal EF-hand domain-containing protein</fullName>
    </recommendedName>
</protein>
<evidence type="ECO:0000313" key="8">
    <source>
        <dbReference type="EMBL" id="JAT39851.1"/>
    </source>
</evidence>
<dbReference type="EMBL" id="GEBQ01000126">
    <property type="protein sequence ID" value="JAT39851.1"/>
    <property type="molecule type" value="Transcribed_RNA"/>
</dbReference>
<sequence length="487" mass="55497">MAYSGKFVDRSPSLRAAGLLSVKENEKIEDCFVHEVHSDEATPFFCKTRPSDYKLPPPRIDIYKGFHSDMRDCLQPEVDHSFCDILDNEFRETVYDSYWKKPMGRVSDQDPMLPAGMEYDKECFGKPTLREGTAAEVVNPPKSYLDVIEQSKVGHELYKRTHNDYDPGEQIQRNFVEPFQQNLVWGKATPCDPQGGCMKKVMKTEGDEDVLVSKILSDHKKRKQPLVGKVHTPNNNIDCVPEGHAFGRLNKRGVYGVGELLKDCDPSIDKLDLLDELSNVNALRNQIAKKESAFPHRDLVEAFHRIDCDHTGRLPLDTAYEVLADFQIHPDKVLLENLLKRLRIISSNGMVDFEKMADIFNVNTVFPDISKLQDVPSEVLNFETTNQRAHKYHHSDGFDAKQVLTAGVPSTSHISIESLVSPSLFTAYGLKPEDFFTPRSPGFLRTLFERFGCRFDHSRFEQIWNKAMDKKGCVSVQSFLKAYRTVV</sequence>
<feature type="domain" description="EFHB C-terminal EF-hand" evidence="7">
    <location>
        <begin position="418"/>
        <end position="483"/>
    </location>
</feature>
<keyword evidence="3" id="KW-0963">Cytoplasm</keyword>
<evidence type="ECO:0000259" key="7">
    <source>
        <dbReference type="Pfam" id="PF25325"/>
    </source>
</evidence>
<dbReference type="GO" id="GO:0005856">
    <property type="term" value="C:cytoskeleton"/>
    <property type="evidence" value="ECO:0007669"/>
    <property type="project" value="UniProtKB-SubCell"/>
</dbReference>
<proteinExistence type="predicted"/>
<dbReference type="GO" id="GO:0005929">
    <property type="term" value="C:cilium"/>
    <property type="evidence" value="ECO:0007669"/>
    <property type="project" value="UniProtKB-SubCell"/>
</dbReference>
<dbReference type="PANTHER" id="PTHR12086">
    <property type="entry name" value="EF-HAND DOMAIN C-TERMINAL CONTAINING PROTEIN"/>
    <property type="match status" value="1"/>
</dbReference>
<dbReference type="InterPro" id="IPR011992">
    <property type="entry name" value="EF-hand-dom_pair"/>
</dbReference>
<name>A0A1B6MVC0_9HEMI</name>
<dbReference type="PANTHER" id="PTHR12086:SF12">
    <property type="entry name" value="EF-HAND DOMAIN-CONTAINING FAMILY MEMBER B"/>
    <property type="match status" value="1"/>
</dbReference>
<dbReference type="AlphaFoldDB" id="A0A1B6MVC0"/>
<evidence type="ECO:0000256" key="3">
    <source>
        <dbReference type="ARBA" id="ARBA00022490"/>
    </source>
</evidence>
<dbReference type="Pfam" id="PF25325">
    <property type="entry name" value="EF-hand_EFHB_C"/>
    <property type="match status" value="1"/>
</dbReference>
<accession>A0A1B6MVC0</accession>
<dbReference type="InterPro" id="IPR040193">
    <property type="entry name" value="EFHC1/EFHC2/EFHB"/>
</dbReference>
<dbReference type="Gene3D" id="1.10.238.10">
    <property type="entry name" value="EF-hand"/>
    <property type="match status" value="1"/>
</dbReference>
<keyword evidence="6" id="KW-0966">Cell projection</keyword>
<dbReference type="SUPFAM" id="SSF47473">
    <property type="entry name" value="EF-hand"/>
    <property type="match status" value="1"/>
</dbReference>
<organism evidence="8">
    <name type="scientific">Graphocephala atropunctata</name>
    <dbReference type="NCBI Taxonomy" id="36148"/>
    <lineage>
        <taxon>Eukaryota</taxon>
        <taxon>Metazoa</taxon>
        <taxon>Ecdysozoa</taxon>
        <taxon>Arthropoda</taxon>
        <taxon>Hexapoda</taxon>
        <taxon>Insecta</taxon>
        <taxon>Pterygota</taxon>
        <taxon>Neoptera</taxon>
        <taxon>Paraneoptera</taxon>
        <taxon>Hemiptera</taxon>
        <taxon>Auchenorrhyncha</taxon>
        <taxon>Membracoidea</taxon>
        <taxon>Cicadellidae</taxon>
        <taxon>Cicadellinae</taxon>
        <taxon>Cicadellini</taxon>
        <taxon>Graphocephala</taxon>
    </lineage>
</organism>
<evidence type="ECO:0000256" key="4">
    <source>
        <dbReference type="ARBA" id="ARBA00022737"/>
    </source>
</evidence>
<evidence type="ECO:0000256" key="2">
    <source>
        <dbReference type="ARBA" id="ARBA00004245"/>
    </source>
</evidence>
<dbReference type="InterPro" id="IPR057428">
    <property type="entry name" value="EFHB_EF-hand_C"/>
</dbReference>
<evidence type="ECO:0000256" key="6">
    <source>
        <dbReference type="ARBA" id="ARBA00023273"/>
    </source>
</evidence>
<reference evidence="8" key="1">
    <citation type="submission" date="2015-11" db="EMBL/GenBank/DDBJ databases">
        <title>De novo transcriptome assembly of four potential Pierce s Disease insect vectors from Arizona vineyards.</title>
        <authorList>
            <person name="Tassone E.E."/>
        </authorList>
    </citation>
    <scope>NUCLEOTIDE SEQUENCE</scope>
</reference>
<gene>
    <name evidence="8" type="ORF">g.11078</name>
</gene>
<evidence type="ECO:0000256" key="5">
    <source>
        <dbReference type="ARBA" id="ARBA00023212"/>
    </source>
</evidence>
<keyword evidence="4" id="KW-0677">Repeat</keyword>
<evidence type="ECO:0000256" key="1">
    <source>
        <dbReference type="ARBA" id="ARBA00004138"/>
    </source>
</evidence>